<feature type="transmembrane region" description="Helical" evidence="7">
    <location>
        <begin position="321"/>
        <end position="351"/>
    </location>
</feature>
<dbReference type="RefSeq" id="WP_019034470.1">
    <property type="nucleotide sequence ID" value="NZ_UGSZ01000001.1"/>
</dbReference>
<feature type="domain" description="TRAP C4-dicarboxylate transport system permease DctM subunit" evidence="8">
    <location>
        <begin position="8"/>
        <end position="424"/>
    </location>
</feature>
<dbReference type="OrthoDB" id="9772674at2"/>
<keyword evidence="3" id="KW-0997">Cell inner membrane</keyword>
<evidence type="ECO:0000256" key="6">
    <source>
        <dbReference type="ARBA" id="ARBA00023136"/>
    </source>
</evidence>
<keyword evidence="4 7" id="KW-0812">Transmembrane</keyword>
<dbReference type="InterPro" id="IPR010656">
    <property type="entry name" value="DctM"/>
</dbReference>
<evidence type="ECO:0000256" key="2">
    <source>
        <dbReference type="ARBA" id="ARBA00022475"/>
    </source>
</evidence>
<accession>A0A379C3K8</accession>
<dbReference type="AlphaFoldDB" id="A0A379C3K8"/>
<dbReference type="GO" id="GO:0022857">
    <property type="term" value="F:transmembrane transporter activity"/>
    <property type="evidence" value="ECO:0007669"/>
    <property type="project" value="TreeGrafter"/>
</dbReference>
<keyword evidence="6 7" id="KW-0472">Membrane</keyword>
<dbReference type="Pfam" id="PF06808">
    <property type="entry name" value="DctM"/>
    <property type="match status" value="1"/>
</dbReference>
<feature type="transmembrane region" description="Helical" evidence="7">
    <location>
        <begin position="44"/>
        <end position="66"/>
    </location>
</feature>
<proteinExistence type="predicted"/>
<feature type="transmembrane region" description="Helical" evidence="7">
    <location>
        <begin position="248"/>
        <end position="264"/>
    </location>
</feature>
<evidence type="ECO:0000256" key="3">
    <source>
        <dbReference type="ARBA" id="ARBA00022519"/>
    </source>
</evidence>
<dbReference type="Proteomes" id="UP000255517">
    <property type="component" value="Unassembled WGS sequence"/>
</dbReference>
<gene>
    <name evidence="9" type="primary">siaT_2</name>
    <name evidence="9" type="ORF">NCTC13149_00491</name>
</gene>
<dbReference type="EMBL" id="UGSZ01000001">
    <property type="protein sequence ID" value="SUB56699.1"/>
    <property type="molecule type" value="Genomic_DNA"/>
</dbReference>
<feature type="transmembrane region" description="Helical" evidence="7">
    <location>
        <begin position="276"/>
        <end position="301"/>
    </location>
</feature>
<dbReference type="NCBIfam" id="TIGR00786">
    <property type="entry name" value="dctM"/>
    <property type="match status" value="1"/>
</dbReference>
<reference evidence="9 10" key="1">
    <citation type="submission" date="2018-06" db="EMBL/GenBank/DDBJ databases">
        <authorList>
            <consortium name="Pathogen Informatics"/>
            <person name="Doyle S."/>
        </authorList>
    </citation>
    <scope>NUCLEOTIDE SEQUENCE [LARGE SCALE GENOMIC DNA]</scope>
    <source>
        <strain evidence="9 10">NCTC13149</strain>
    </source>
</reference>
<evidence type="ECO:0000313" key="9">
    <source>
        <dbReference type="EMBL" id="SUB56699.1"/>
    </source>
</evidence>
<dbReference type="PANTHER" id="PTHR33362:SF3">
    <property type="entry name" value="SIALIC ACID TRAP TRANSPORTER PERMEASE PROTEIN SIAT"/>
    <property type="match status" value="1"/>
</dbReference>
<evidence type="ECO:0000256" key="4">
    <source>
        <dbReference type="ARBA" id="ARBA00022692"/>
    </source>
</evidence>
<feature type="transmembrane region" description="Helical" evidence="7">
    <location>
        <begin position="404"/>
        <end position="429"/>
    </location>
</feature>
<dbReference type="InterPro" id="IPR004681">
    <property type="entry name" value="TRAP_DctM"/>
</dbReference>
<name>A0A379C3K8_9FIRM</name>
<feature type="transmembrane region" description="Helical" evidence="7">
    <location>
        <begin position="363"/>
        <end position="384"/>
    </location>
</feature>
<keyword evidence="2" id="KW-1003">Cell membrane</keyword>
<organism evidence="9 10">
    <name type="scientific">Peptoniphilus lacrimalis</name>
    <dbReference type="NCBI Taxonomy" id="33031"/>
    <lineage>
        <taxon>Bacteria</taxon>
        <taxon>Bacillati</taxon>
        <taxon>Bacillota</taxon>
        <taxon>Tissierellia</taxon>
        <taxon>Tissierellales</taxon>
        <taxon>Peptoniphilaceae</taxon>
        <taxon>Peptoniphilus</taxon>
    </lineage>
</organism>
<protein>
    <submittedName>
        <fullName evidence="9">Neu5Ac permease</fullName>
    </submittedName>
</protein>
<keyword evidence="5 7" id="KW-1133">Transmembrane helix</keyword>
<dbReference type="GO" id="GO:0005886">
    <property type="term" value="C:plasma membrane"/>
    <property type="evidence" value="ECO:0007669"/>
    <property type="project" value="UniProtKB-SubCell"/>
</dbReference>
<evidence type="ECO:0000256" key="5">
    <source>
        <dbReference type="ARBA" id="ARBA00022989"/>
    </source>
</evidence>
<feature type="transmembrane region" description="Helical" evidence="7">
    <location>
        <begin position="172"/>
        <end position="194"/>
    </location>
</feature>
<dbReference type="PIRSF" id="PIRSF006066">
    <property type="entry name" value="HI0050"/>
    <property type="match status" value="1"/>
</dbReference>
<comment type="subcellular location">
    <subcellularLocation>
        <location evidence="1">Cell inner membrane</location>
        <topology evidence="1">Multi-pass membrane protein</topology>
    </subcellularLocation>
</comment>
<dbReference type="STRING" id="1122949.GCA_000378725_00550"/>
<feature type="transmembrane region" description="Helical" evidence="7">
    <location>
        <begin position="7"/>
        <end position="29"/>
    </location>
</feature>
<sequence length="431" mass="46821">MIISLLLLAFIILVIFGFPIAMVLLFLAVLPNLINPWFPADPQYIIRAMISGVNSFPLMAVPMFILSGHIMAKGKISDKIFNFFSYFIAEKKAGIPITCVVTCLFYGAISGSGPATVAAVGSMTIPLMEKIGYEKNYAAALVACAGGLGVIIPPSIPLIFYGQSSGLSVSDLFIGGILPGLLLGFLLIIYAYFYDLKKGQDRKKLIIYSQEIKNRGLKNLFKDSFFSLLLPIIILGSIYRGVASPTEAAVISVFYSLFISMFIYKTINLRDMKEVLISSVSSYCNVLFIIAAATGFARILTFLKATEIVGNVIASSITSKVALLIFINIFLLLVGMVMDTTPAILILTPLFLPIIKTFSIDPIYFGVMMVVNLAIGFVTPPLGVNLFVASSLAEVSLDQLIKRVIPFIGVFLFGLLLITAFPQISLLFLGD</sequence>
<evidence type="ECO:0000256" key="1">
    <source>
        <dbReference type="ARBA" id="ARBA00004429"/>
    </source>
</evidence>
<dbReference type="PANTHER" id="PTHR33362">
    <property type="entry name" value="SIALIC ACID TRAP TRANSPORTER PERMEASE PROTEIN SIAT-RELATED"/>
    <property type="match status" value="1"/>
</dbReference>
<evidence type="ECO:0000259" key="8">
    <source>
        <dbReference type="Pfam" id="PF06808"/>
    </source>
</evidence>
<evidence type="ECO:0000313" key="10">
    <source>
        <dbReference type="Proteomes" id="UP000255517"/>
    </source>
</evidence>
<evidence type="ECO:0000256" key="7">
    <source>
        <dbReference type="SAM" id="Phobius"/>
    </source>
</evidence>
<feature type="transmembrane region" description="Helical" evidence="7">
    <location>
        <begin position="225"/>
        <end position="242"/>
    </location>
</feature>
<feature type="transmembrane region" description="Helical" evidence="7">
    <location>
        <begin position="137"/>
        <end position="160"/>
    </location>
</feature>